<dbReference type="Gene3D" id="1.10.20.10">
    <property type="entry name" value="Histone, subunit A"/>
    <property type="match status" value="1"/>
</dbReference>
<proteinExistence type="inferred from homology"/>
<name>A0A1U8BJ58_NELNU</name>
<dbReference type="eggNOG" id="KOG2341">
    <property type="taxonomic scope" value="Eukaryota"/>
</dbReference>
<feature type="region of interest" description="Disordered" evidence="7">
    <location>
        <begin position="791"/>
        <end position="828"/>
    </location>
</feature>
<dbReference type="GO" id="GO:0005669">
    <property type="term" value="C:transcription factor TFIID complex"/>
    <property type="evidence" value="ECO:0000318"/>
    <property type="project" value="GO_Central"/>
</dbReference>
<accession>A0A1U8BJ58</accession>
<evidence type="ECO:0000256" key="1">
    <source>
        <dbReference type="ARBA" id="ARBA00004123"/>
    </source>
</evidence>
<keyword evidence="4" id="KW-0804">Transcription</keyword>
<comment type="subcellular location">
    <subcellularLocation>
        <location evidence="1">Nucleus</location>
    </subcellularLocation>
</comment>
<dbReference type="InterPro" id="IPR045144">
    <property type="entry name" value="TAF4"/>
</dbReference>
<feature type="region of interest" description="Disordered" evidence="7">
    <location>
        <begin position="523"/>
        <end position="547"/>
    </location>
</feature>
<dbReference type="InterPro" id="IPR022003">
    <property type="entry name" value="RST"/>
</dbReference>
<feature type="region of interest" description="Disordered" evidence="7">
    <location>
        <begin position="602"/>
        <end position="637"/>
    </location>
</feature>
<feature type="compositionally biased region" description="Basic and acidic residues" evidence="7">
    <location>
        <begin position="886"/>
        <end position="895"/>
    </location>
</feature>
<feature type="compositionally biased region" description="Low complexity" evidence="7">
    <location>
        <begin position="273"/>
        <end position="289"/>
    </location>
</feature>
<dbReference type="RefSeq" id="XP_010277094.1">
    <property type="nucleotide sequence ID" value="XM_010278792.2"/>
</dbReference>
<keyword evidence="5" id="KW-0539">Nucleus</keyword>
<dbReference type="InterPro" id="IPR007900">
    <property type="entry name" value="TAF4_C"/>
</dbReference>
<dbReference type="KEGG" id="nnu:104611646"/>
<feature type="region of interest" description="Disordered" evidence="7">
    <location>
        <begin position="122"/>
        <end position="149"/>
    </location>
</feature>
<dbReference type="PANTHER" id="PTHR15138:SF14">
    <property type="entry name" value="TRANSCRIPTION INITIATION FACTOR TFIID SUBUNIT 4"/>
    <property type="match status" value="1"/>
</dbReference>
<feature type="compositionally biased region" description="Basic and acidic residues" evidence="7">
    <location>
        <begin position="803"/>
        <end position="827"/>
    </location>
</feature>
<evidence type="ECO:0000313" key="9">
    <source>
        <dbReference type="Proteomes" id="UP000189703"/>
    </source>
</evidence>
<evidence type="ECO:0000256" key="4">
    <source>
        <dbReference type="ARBA" id="ARBA00023163"/>
    </source>
</evidence>
<dbReference type="AlphaFoldDB" id="A0A1U8BJ58"/>
<dbReference type="OrthoDB" id="21060at2759"/>
<evidence type="ECO:0000313" key="11">
    <source>
        <dbReference type="RefSeq" id="XP_010277094.1"/>
    </source>
</evidence>
<dbReference type="GO" id="GO:0046982">
    <property type="term" value="F:protein heterodimerization activity"/>
    <property type="evidence" value="ECO:0007669"/>
    <property type="project" value="InterPro"/>
</dbReference>
<dbReference type="GeneID" id="104611646"/>
<feature type="region of interest" description="Disordered" evidence="7">
    <location>
        <begin position="874"/>
        <end position="908"/>
    </location>
</feature>
<evidence type="ECO:0000259" key="8">
    <source>
        <dbReference type="PROSITE" id="PS51879"/>
    </source>
</evidence>
<evidence type="ECO:0000256" key="7">
    <source>
        <dbReference type="SAM" id="MobiDB-lite"/>
    </source>
</evidence>
<feature type="compositionally biased region" description="Basic and acidic residues" evidence="7">
    <location>
        <begin position="126"/>
        <end position="138"/>
    </location>
</feature>
<dbReference type="Pfam" id="PF05236">
    <property type="entry name" value="TAF4"/>
    <property type="match status" value="1"/>
</dbReference>
<dbReference type="STRING" id="4432.A0A1U8BJ58"/>
<dbReference type="FunFam" id="1.10.20.10:FF:000015">
    <property type="entry name" value="Transcription initiation factor TFIID subunit 4B"/>
    <property type="match status" value="1"/>
</dbReference>
<dbReference type="Proteomes" id="UP000189703">
    <property type="component" value="Unplaced"/>
</dbReference>
<feature type="region of interest" description="Disordered" evidence="7">
    <location>
        <begin position="88"/>
        <end position="109"/>
    </location>
</feature>
<comment type="similarity">
    <text evidence="2">Belongs to the TAF4 family.</text>
</comment>
<dbReference type="InterPro" id="IPR009072">
    <property type="entry name" value="Histone-fold"/>
</dbReference>
<feature type="domain" description="RST" evidence="8">
    <location>
        <begin position="190"/>
        <end position="261"/>
    </location>
</feature>
<dbReference type="CDD" id="cd08045">
    <property type="entry name" value="HFD_TAF4"/>
    <property type="match status" value="1"/>
</dbReference>
<dbReference type="OMA" id="NQHSESI"/>
<evidence type="ECO:0000313" key="10">
    <source>
        <dbReference type="RefSeq" id="XP_010277093.1"/>
    </source>
</evidence>
<comment type="function">
    <text evidence="6">TAFs are components of the transcription factor IID (TFIID) complex that is essential for mediating regulation of RNA polymerase transcription.</text>
</comment>
<evidence type="ECO:0000256" key="6">
    <source>
        <dbReference type="ARBA" id="ARBA00058775"/>
    </source>
</evidence>
<dbReference type="PROSITE" id="PS51879">
    <property type="entry name" value="RST"/>
    <property type="match status" value="1"/>
</dbReference>
<reference evidence="10 11" key="1">
    <citation type="submission" date="2025-04" db="UniProtKB">
        <authorList>
            <consortium name="RefSeq"/>
        </authorList>
    </citation>
    <scope>IDENTIFICATION</scope>
</reference>
<feature type="region of interest" description="Disordered" evidence="7">
    <location>
        <begin position="264"/>
        <end position="303"/>
    </location>
</feature>
<dbReference type="GO" id="GO:0003677">
    <property type="term" value="F:DNA binding"/>
    <property type="evidence" value="ECO:0000318"/>
    <property type="project" value="GO_Central"/>
</dbReference>
<organism evidence="9 11">
    <name type="scientific">Nelumbo nucifera</name>
    <name type="common">Sacred lotus</name>
    <dbReference type="NCBI Taxonomy" id="4432"/>
    <lineage>
        <taxon>Eukaryota</taxon>
        <taxon>Viridiplantae</taxon>
        <taxon>Streptophyta</taxon>
        <taxon>Embryophyta</taxon>
        <taxon>Tracheophyta</taxon>
        <taxon>Spermatophyta</taxon>
        <taxon>Magnoliopsida</taxon>
        <taxon>Proteales</taxon>
        <taxon>Nelumbonaceae</taxon>
        <taxon>Nelumbo</taxon>
    </lineage>
</organism>
<feature type="compositionally biased region" description="Polar residues" evidence="7">
    <location>
        <begin position="491"/>
        <end position="506"/>
    </location>
</feature>
<keyword evidence="3" id="KW-0805">Transcription regulation</keyword>
<keyword evidence="9" id="KW-1185">Reference proteome</keyword>
<dbReference type="Pfam" id="PF12174">
    <property type="entry name" value="RST"/>
    <property type="match status" value="1"/>
</dbReference>
<evidence type="ECO:0000256" key="2">
    <source>
        <dbReference type="ARBA" id="ARBA00006178"/>
    </source>
</evidence>
<gene>
    <name evidence="10 11" type="primary">LOC104611646</name>
</gene>
<sequence length="963" mass="107123">MDPSIMKLLEEDEYFQDDTIHSGADVDAFTAALNRDIEGDISTSQPSDSDSVVLSHNINPTSSQLFLQWPISRQKENITCQNQQELKNVQPQEEYPSEADPMQFGTDFNNQSSEEHIQLPLQQKQSNDDQKQHQEEQKSLQVSQKSGVKISEQNPLHFSDQDKMQNADSQHQYPTLYKMSNQQAPTADQVMSRGKQISFSLLLPVLLPHLDKDRAMQLQTLSTKLRKNEIHKEGFIRLMKSIVGDHMLRQALAKVRMQELIKAQASRNPQTGSHHFQFQSQTSSQHQQQQPPPPPLKMPSLNASQFTDPLSFAQLHQNSHKSPTDLSRVPTSTVQTQSNSTFSTTENSAQMSKDSENQLDSQGTHASQISSANMSMIKQEKELPSIPMQGLNKPQQQHLHLPQTSFAMYGSAVSNYHAAHAYSGPVISGTTTSHKSQTQDSQMRQVSLHQGMTSTQLGGATRPMNMMSVPKYEMQNSINESKRLPGGSLPHLSSHSTLQQSPVPWQSSIKEHKTVIPSSVSYVKQEQNDQTAEQQHKSQLSVPQGSSFATIQTEQEETMDKQSTMMTFSTSTSIGPTNSVLGTMPAQLESMMRTQIPSAATPVGAGLSAKTPLKKPSVGQKKPLEALGTSVPSSSKKQKVSGAFLDQSIEQLNDVTAVSGVNLREEEEQLFSGSKEESRASEATRRVVQEEEERLILQKIPLQKKLTEIMSKCGIKSVSSDVERCLSLSVEERMRGLISNLIRLSKQRVDIEKPRHPTLITSDVRCQIIMMNRKAKEEWDKKQAEEAEKLRKLNEAEGNTGVDGDKDKDEGRLKAQKANKEEDDKMRTTAANVAARAAVGGDDMLSKWQLMAEQARQKREGRMDVASCVQLGKDLSQRPLSTSGRATKDNQDAENKGPSSSAVASGPMRKFGRSHVVMTQTKVARFISVKDVIAVLEREPQMSKSTLIYRLYEKMNDAVPSAK</sequence>
<dbReference type="RefSeq" id="XP_010277093.1">
    <property type="nucleotide sequence ID" value="XM_010278791.2"/>
</dbReference>
<feature type="region of interest" description="Disordered" evidence="7">
    <location>
        <begin position="480"/>
        <end position="506"/>
    </location>
</feature>
<evidence type="ECO:0000256" key="5">
    <source>
        <dbReference type="ARBA" id="ARBA00023242"/>
    </source>
</evidence>
<dbReference type="GO" id="GO:0006367">
    <property type="term" value="P:transcription initiation at RNA polymerase II promoter"/>
    <property type="evidence" value="ECO:0000318"/>
    <property type="project" value="GO_Central"/>
</dbReference>
<protein>
    <submittedName>
        <fullName evidence="10 11">Transcription initiation factor TFIID subunit 4b isoform X1</fullName>
    </submittedName>
</protein>
<dbReference type="PANTHER" id="PTHR15138">
    <property type="entry name" value="TRANSCRIPTION INITIATION FACTOR TFIID SUBUNIT 4"/>
    <property type="match status" value="1"/>
</dbReference>
<feature type="region of interest" description="Disordered" evidence="7">
    <location>
        <begin position="317"/>
        <end position="368"/>
    </location>
</feature>
<feature type="compositionally biased region" description="Polar residues" evidence="7">
    <location>
        <begin position="139"/>
        <end position="149"/>
    </location>
</feature>
<evidence type="ECO:0000256" key="3">
    <source>
        <dbReference type="ARBA" id="ARBA00023015"/>
    </source>
</evidence>